<organism evidence="2 3">
    <name type="scientific">Enterobacter cloacae</name>
    <dbReference type="NCBI Taxonomy" id="550"/>
    <lineage>
        <taxon>Bacteria</taxon>
        <taxon>Pseudomonadati</taxon>
        <taxon>Pseudomonadota</taxon>
        <taxon>Gammaproteobacteria</taxon>
        <taxon>Enterobacterales</taxon>
        <taxon>Enterobacteriaceae</taxon>
        <taxon>Enterobacter</taxon>
        <taxon>Enterobacter cloacae complex</taxon>
    </lineage>
</organism>
<evidence type="ECO:0000313" key="2">
    <source>
        <dbReference type="EMBL" id="RAZ66845.1"/>
    </source>
</evidence>
<dbReference type="AlphaFoldDB" id="A0A330GBT0"/>
<dbReference type="Pfam" id="PF09704">
    <property type="entry name" value="Cas_Cas5d"/>
    <property type="match status" value="1"/>
</dbReference>
<evidence type="ECO:0000256" key="1">
    <source>
        <dbReference type="ARBA" id="ARBA00023118"/>
    </source>
</evidence>
<dbReference type="EMBL" id="QMDH01000021">
    <property type="protein sequence ID" value="RAZ66845.1"/>
    <property type="molecule type" value="Genomic_DNA"/>
</dbReference>
<dbReference type="GO" id="GO:0051607">
    <property type="term" value="P:defense response to virus"/>
    <property type="evidence" value="ECO:0007669"/>
    <property type="project" value="UniProtKB-KW"/>
</dbReference>
<dbReference type="Gene3D" id="3.30.70.2660">
    <property type="match status" value="1"/>
</dbReference>
<comment type="caution">
    <text evidence="2">The sequence shown here is derived from an EMBL/GenBank/DDBJ whole genome shotgun (WGS) entry which is preliminary data.</text>
</comment>
<dbReference type="RefSeq" id="WP_112780967.1">
    <property type="nucleotide sequence ID" value="NZ_CABMNQ010000021.1"/>
</dbReference>
<dbReference type="InterPro" id="IPR021124">
    <property type="entry name" value="CRISPR-assoc_prot_Cas5"/>
</dbReference>
<dbReference type="GO" id="GO:0003723">
    <property type="term" value="F:RNA binding"/>
    <property type="evidence" value="ECO:0007669"/>
    <property type="project" value="InterPro"/>
</dbReference>
<accession>A0A330GBT0</accession>
<dbReference type="GO" id="GO:0043571">
    <property type="term" value="P:maintenance of CRISPR repeat elements"/>
    <property type="evidence" value="ECO:0007669"/>
    <property type="project" value="InterPro"/>
</dbReference>
<keyword evidence="1" id="KW-0051">Antiviral defense</keyword>
<sequence length="252" mass="28566">MSQYLVFQLHGPMASWGVDAPGEVRHTHALPSRSALLGLLAAALGIRREEEARLNQFNEHYAFVVCASKHSHWARDFHTVQMPKEARKIRYFSRREELGNPNRLGTLISRRDYYTDGWWMVALKATPGAPVALDTLRDALCRPVFPLCLGRKSHPLALPVLPLLLEGPCPEVLHAAHGFYREKLAALGKGNEKLAALQPECCWEGEHDGLHETKVHRRRDRPLSRQHWLFGERIVSQGPLPLLKEESCISQK</sequence>
<protein>
    <submittedName>
        <fullName evidence="2">Type I-E CRISPR-associated protein Cas5/CasD</fullName>
    </submittedName>
</protein>
<dbReference type="InterPro" id="IPR010147">
    <property type="entry name" value="CRISPR-assoc_prot_CasD"/>
</dbReference>
<gene>
    <name evidence="2" type="primary">cas5e</name>
    <name evidence="2" type="ORF">DP202_12810</name>
</gene>
<dbReference type="Proteomes" id="UP000251576">
    <property type="component" value="Unassembled WGS sequence"/>
</dbReference>
<proteinExistence type="predicted"/>
<evidence type="ECO:0000313" key="3">
    <source>
        <dbReference type="Proteomes" id="UP000251576"/>
    </source>
</evidence>
<dbReference type="InterPro" id="IPR013422">
    <property type="entry name" value="CRISPR-assoc_prot_Cas5_N"/>
</dbReference>
<name>A0A330GBT0_ENTCL</name>
<dbReference type="NCBIfam" id="TIGR02593">
    <property type="entry name" value="CRISPR_cas5"/>
    <property type="match status" value="1"/>
</dbReference>
<reference evidence="2 3" key="1">
    <citation type="submission" date="2018-06" db="EMBL/GenBank/DDBJ databases">
        <title>ACT-28, a chromosomally-encoded AmpC with carbapenemase activity from Enterobacter kobei.</title>
        <authorList>
            <person name="Jousset A.B."/>
            <person name="Oueslati S."/>
            <person name="Bernabeu S."/>
            <person name="Takissian J."/>
            <person name="Creton E."/>
            <person name="Vogel A."/>
            <person name="Cotellon G."/>
            <person name="Bonnin R.A."/>
            <person name="Dortet L."/>
            <person name="Naas T."/>
        </authorList>
    </citation>
    <scope>NUCLEOTIDE SEQUENCE [LARGE SCALE GENOMIC DNA]</scope>
    <source>
        <strain evidence="2 3">99B3</strain>
    </source>
</reference>
<dbReference type="NCBIfam" id="TIGR01868">
    <property type="entry name" value="casD_Cas5e"/>
    <property type="match status" value="1"/>
</dbReference>